<dbReference type="InterPro" id="IPR009097">
    <property type="entry name" value="Cyclic_Pdiesterase"/>
</dbReference>
<dbReference type="EC" id="3.1.4.58" evidence="2"/>
<dbReference type="EMBL" id="MGHD01000018">
    <property type="protein sequence ID" value="OGM59582.1"/>
    <property type="molecule type" value="Genomic_DNA"/>
</dbReference>
<evidence type="ECO:0000256" key="1">
    <source>
        <dbReference type="ARBA" id="ARBA00022801"/>
    </source>
</evidence>
<name>A0A1F8B6B1_9BACT</name>
<dbReference type="STRING" id="1802517.A2892_04520"/>
<dbReference type="Proteomes" id="UP000176404">
    <property type="component" value="Unassembled WGS sequence"/>
</dbReference>
<keyword evidence="3" id="KW-0436">Ligase</keyword>
<proteinExistence type="inferred from homology"/>
<dbReference type="PANTHER" id="PTHR35561">
    <property type="entry name" value="RNA 2',3'-CYCLIC PHOSPHODIESTERASE"/>
    <property type="match status" value="1"/>
</dbReference>
<comment type="catalytic activity">
    <reaction evidence="2">
        <text>a 3'-end 2',3'-cyclophospho-ribonucleotide-RNA + H2O = a 3'-end 2'-phospho-ribonucleotide-RNA + H(+)</text>
        <dbReference type="Rhea" id="RHEA:11828"/>
        <dbReference type="Rhea" id="RHEA-COMP:10464"/>
        <dbReference type="Rhea" id="RHEA-COMP:17353"/>
        <dbReference type="ChEBI" id="CHEBI:15377"/>
        <dbReference type="ChEBI" id="CHEBI:15378"/>
        <dbReference type="ChEBI" id="CHEBI:83064"/>
        <dbReference type="ChEBI" id="CHEBI:173113"/>
        <dbReference type="EC" id="3.1.4.58"/>
    </reaction>
</comment>
<dbReference type="InterPro" id="IPR004175">
    <property type="entry name" value="RNA_CPDase"/>
</dbReference>
<dbReference type="Gene3D" id="3.90.1140.10">
    <property type="entry name" value="Cyclic phosphodiesterase"/>
    <property type="match status" value="1"/>
</dbReference>
<gene>
    <name evidence="3" type="ORF">A2892_04520</name>
</gene>
<protein>
    <recommendedName>
        <fullName evidence="2">RNA 2',3'-cyclic phosphodiesterase</fullName>
        <shortName evidence="2">RNA 2',3'-CPDase</shortName>
        <ecNumber evidence="2">3.1.4.58</ecNumber>
    </recommendedName>
</protein>
<reference evidence="3 4" key="1">
    <citation type="journal article" date="2016" name="Nat. Commun.">
        <title>Thousands of microbial genomes shed light on interconnected biogeochemical processes in an aquifer system.</title>
        <authorList>
            <person name="Anantharaman K."/>
            <person name="Brown C.T."/>
            <person name="Hug L.A."/>
            <person name="Sharon I."/>
            <person name="Castelle C.J."/>
            <person name="Probst A.J."/>
            <person name="Thomas B.C."/>
            <person name="Singh A."/>
            <person name="Wilkins M.J."/>
            <person name="Karaoz U."/>
            <person name="Brodie E.L."/>
            <person name="Williams K.H."/>
            <person name="Hubbard S.S."/>
            <person name="Banfield J.F."/>
        </authorList>
    </citation>
    <scope>NUCLEOTIDE SEQUENCE [LARGE SCALE GENOMIC DNA]</scope>
</reference>
<keyword evidence="1 2" id="KW-0378">Hydrolase</keyword>
<dbReference type="PANTHER" id="PTHR35561:SF1">
    <property type="entry name" value="RNA 2',3'-CYCLIC PHOSPHODIESTERASE"/>
    <property type="match status" value="1"/>
</dbReference>
<feature type="short sequence motif" description="HXTX 1" evidence="2">
    <location>
        <begin position="41"/>
        <end position="44"/>
    </location>
</feature>
<dbReference type="NCBIfam" id="TIGR02258">
    <property type="entry name" value="2_5_ligase"/>
    <property type="match status" value="1"/>
</dbReference>
<dbReference type="GO" id="GO:0004113">
    <property type="term" value="F:2',3'-cyclic-nucleotide 3'-phosphodiesterase activity"/>
    <property type="evidence" value="ECO:0007669"/>
    <property type="project" value="InterPro"/>
</dbReference>
<dbReference type="GO" id="GO:0016874">
    <property type="term" value="F:ligase activity"/>
    <property type="evidence" value="ECO:0007669"/>
    <property type="project" value="UniProtKB-KW"/>
</dbReference>
<dbReference type="HAMAP" id="MF_01940">
    <property type="entry name" value="RNA_CPDase"/>
    <property type="match status" value="1"/>
</dbReference>
<dbReference type="SUPFAM" id="SSF55144">
    <property type="entry name" value="LigT-like"/>
    <property type="match status" value="1"/>
</dbReference>
<sequence length="179" mass="21441">MKKRVFLGIPVSDRLKRKINNWINDNLAGFNLRIIPQKNLHITLIPPWYEQYPEKVISELDRFKAKTEPFFVDFKLIELGPTKKNPRLIWLRGSHNHNLIDLKGKLEKRLSKKLEKRELLPHITIARFKIKDNHKLHFEKLEKKISWKERVESFSFYESQLSSHGANYKVIENFLLPLF</sequence>
<comment type="caution">
    <text evidence="3">The sequence shown here is derived from an EMBL/GenBank/DDBJ whole genome shotgun (WGS) entry which is preliminary data.</text>
</comment>
<evidence type="ECO:0000313" key="3">
    <source>
        <dbReference type="EMBL" id="OGM59582.1"/>
    </source>
</evidence>
<organism evidence="3 4">
    <name type="scientific">Candidatus Woesebacteria bacterium RIFCSPLOWO2_01_FULL_39_10b</name>
    <dbReference type="NCBI Taxonomy" id="1802517"/>
    <lineage>
        <taxon>Bacteria</taxon>
        <taxon>Candidatus Woeseibacteriota</taxon>
    </lineage>
</organism>
<feature type="short sequence motif" description="HXTX 2" evidence="2">
    <location>
        <begin position="122"/>
        <end position="125"/>
    </location>
</feature>
<feature type="active site" description="Proton donor" evidence="2">
    <location>
        <position position="41"/>
    </location>
</feature>
<dbReference type="AlphaFoldDB" id="A0A1F8B6B1"/>
<evidence type="ECO:0000256" key="2">
    <source>
        <dbReference type="HAMAP-Rule" id="MF_01940"/>
    </source>
</evidence>
<comment type="similarity">
    <text evidence="2">Belongs to the 2H phosphoesterase superfamily. ThpR family.</text>
</comment>
<dbReference type="Pfam" id="PF13563">
    <property type="entry name" value="2_5_RNA_ligase2"/>
    <property type="match status" value="1"/>
</dbReference>
<evidence type="ECO:0000313" key="4">
    <source>
        <dbReference type="Proteomes" id="UP000176404"/>
    </source>
</evidence>
<accession>A0A1F8B6B1</accession>
<dbReference type="GO" id="GO:0008664">
    <property type="term" value="F:RNA 2',3'-cyclic 3'-phosphodiesterase activity"/>
    <property type="evidence" value="ECO:0007669"/>
    <property type="project" value="UniProtKB-EC"/>
</dbReference>
<comment type="function">
    <text evidence="2">Hydrolyzes RNA 2',3'-cyclic phosphodiester to an RNA 2'-phosphomonoester.</text>
</comment>
<feature type="active site" description="Proton acceptor" evidence="2">
    <location>
        <position position="122"/>
    </location>
</feature>